<accession>A0A2M8RCL8</accession>
<protein>
    <submittedName>
        <fullName evidence="2">MFS transporter</fullName>
    </submittedName>
</protein>
<dbReference type="CDD" id="cd13578">
    <property type="entry name" value="PBP2_Bug27"/>
    <property type="match status" value="1"/>
</dbReference>
<dbReference type="EMBL" id="PGVG01000005">
    <property type="protein sequence ID" value="PJG55567.1"/>
    <property type="molecule type" value="Genomic_DNA"/>
</dbReference>
<dbReference type="PANTHER" id="PTHR42928">
    <property type="entry name" value="TRICARBOXYLATE-BINDING PROTEIN"/>
    <property type="match status" value="1"/>
</dbReference>
<dbReference type="InterPro" id="IPR005064">
    <property type="entry name" value="BUG"/>
</dbReference>
<proteinExistence type="inferred from homology"/>
<evidence type="ECO:0000313" key="3">
    <source>
        <dbReference type="Proteomes" id="UP000231194"/>
    </source>
</evidence>
<keyword evidence="3" id="KW-1185">Reference proteome</keyword>
<dbReference type="PANTHER" id="PTHR42928:SF5">
    <property type="entry name" value="BLR1237 PROTEIN"/>
    <property type="match status" value="1"/>
</dbReference>
<reference evidence="2 3" key="1">
    <citation type="submission" date="2017-11" db="EMBL/GenBank/DDBJ databases">
        <title>Bradyrhizobium forestalis sp. nov., an efficient nitrogen-fixing bacterium isolated from nodules of forest legume species in the Amazon.</title>
        <authorList>
            <person name="Costa E.M."/>
            <person name="Guimaraes A."/>
            <person name="Carvalho T.S."/>
            <person name="Rodrigues T.L."/>
            <person name="Ribeiro P.R.A."/>
            <person name="Lebbe L."/>
            <person name="Willems A."/>
            <person name="Moreira F.M.S."/>
        </authorList>
    </citation>
    <scope>NUCLEOTIDE SEQUENCE [LARGE SCALE GENOMIC DNA]</scope>
    <source>
        <strain evidence="2 3">INPA54B</strain>
    </source>
</reference>
<sequence>MQPNDNRTMGDVMLRILRNGVFGLAVLLGLFSATPPAAAGYPDRPVHWLIGFSAGGPVDIVARIMAQWLSDRLGQQVIVENRTGSGGNIAAAAAINSPPDGYTLLFVAPNNAISTSLYKKLPFDFLRDTVPVASIMQLTNMLVVSNAFPPKTVQEFIDYCKANPGKISFASSGNGTSVHMSAELFKVMTKCDMVHVPYRGSAIAFPDIISNKVQLIFDNLPSAMEQVKGGNVRALGVTSPQRWPSVPDAPAIAETVPGFESVGFYGISAPKGTPPEVIEVLNKAVGEALKDPKVIARLTEVGGIPKPMAPAEFGKLVTDETEKWRKVVEFAGVSVD</sequence>
<dbReference type="Proteomes" id="UP000231194">
    <property type="component" value="Unassembled WGS sequence"/>
</dbReference>
<name>A0A2M8RCL8_9BRAD</name>
<comment type="caution">
    <text evidence="2">The sequence shown here is derived from an EMBL/GenBank/DDBJ whole genome shotgun (WGS) entry which is preliminary data.</text>
</comment>
<dbReference type="SUPFAM" id="SSF53850">
    <property type="entry name" value="Periplasmic binding protein-like II"/>
    <property type="match status" value="1"/>
</dbReference>
<evidence type="ECO:0000256" key="1">
    <source>
        <dbReference type="ARBA" id="ARBA00006987"/>
    </source>
</evidence>
<gene>
    <name evidence="2" type="ORF">CVM73_08355</name>
</gene>
<dbReference type="Gene3D" id="3.40.190.150">
    <property type="entry name" value="Bordetella uptake gene, domain 1"/>
    <property type="match status" value="1"/>
</dbReference>
<dbReference type="OrthoDB" id="7253390at2"/>
<dbReference type="Pfam" id="PF03401">
    <property type="entry name" value="TctC"/>
    <property type="match status" value="1"/>
</dbReference>
<comment type="similarity">
    <text evidence="1">Belongs to the UPF0065 (bug) family.</text>
</comment>
<dbReference type="PIRSF" id="PIRSF017082">
    <property type="entry name" value="YflP"/>
    <property type="match status" value="1"/>
</dbReference>
<organism evidence="2 3">
    <name type="scientific">Bradyrhizobium forestalis</name>
    <dbReference type="NCBI Taxonomy" id="1419263"/>
    <lineage>
        <taxon>Bacteria</taxon>
        <taxon>Pseudomonadati</taxon>
        <taxon>Pseudomonadota</taxon>
        <taxon>Alphaproteobacteria</taxon>
        <taxon>Hyphomicrobiales</taxon>
        <taxon>Nitrobacteraceae</taxon>
        <taxon>Bradyrhizobium</taxon>
    </lineage>
</organism>
<evidence type="ECO:0000313" key="2">
    <source>
        <dbReference type="EMBL" id="PJG55567.1"/>
    </source>
</evidence>
<dbReference type="InterPro" id="IPR042100">
    <property type="entry name" value="Bug_dom1"/>
</dbReference>
<dbReference type="AlphaFoldDB" id="A0A2M8RCL8"/>
<dbReference type="Gene3D" id="3.40.190.10">
    <property type="entry name" value="Periplasmic binding protein-like II"/>
    <property type="match status" value="1"/>
</dbReference>